<comment type="caution">
    <text evidence="1">The sequence shown here is derived from an EMBL/GenBank/DDBJ whole genome shotgun (WGS) entry which is preliminary data.</text>
</comment>
<dbReference type="InterPro" id="IPR025562">
    <property type="entry name" value="Tae4"/>
</dbReference>
<dbReference type="AlphaFoldDB" id="A0AAV5NNB3"/>
<dbReference type="Gene3D" id="3.90.1720.70">
    <property type="match status" value="1"/>
</dbReference>
<dbReference type="Proteomes" id="UP001156690">
    <property type="component" value="Unassembled WGS sequence"/>
</dbReference>
<gene>
    <name evidence="1" type="ORF">GCM10007932_08660</name>
</gene>
<organism evidence="1 2">
    <name type="scientific">Vibrio penaeicida</name>
    <dbReference type="NCBI Taxonomy" id="104609"/>
    <lineage>
        <taxon>Bacteria</taxon>
        <taxon>Pseudomonadati</taxon>
        <taxon>Pseudomonadota</taxon>
        <taxon>Gammaproteobacteria</taxon>
        <taxon>Vibrionales</taxon>
        <taxon>Vibrionaceae</taxon>
        <taxon>Vibrio</taxon>
    </lineage>
</organism>
<dbReference type="RefSeq" id="WP_126608161.1">
    <property type="nucleotide sequence ID" value="NZ_AP025144.1"/>
</dbReference>
<proteinExistence type="predicted"/>
<evidence type="ECO:0000313" key="2">
    <source>
        <dbReference type="Proteomes" id="UP001156690"/>
    </source>
</evidence>
<name>A0AAV5NNB3_9VIBR</name>
<reference evidence="2" key="1">
    <citation type="journal article" date="2019" name="Int. J. Syst. Evol. Microbiol.">
        <title>The Global Catalogue of Microorganisms (GCM) 10K type strain sequencing project: providing services to taxonomists for standard genome sequencing and annotation.</title>
        <authorList>
            <consortium name="The Broad Institute Genomics Platform"/>
            <consortium name="The Broad Institute Genome Sequencing Center for Infectious Disease"/>
            <person name="Wu L."/>
            <person name="Ma J."/>
        </authorList>
    </citation>
    <scope>NUCLEOTIDE SEQUENCE [LARGE SCALE GENOMIC DNA]</scope>
    <source>
        <strain evidence="2">NBRC 15640</strain>
    </source>
</reference>
<dbReference type="EMBL" id="BSNX01000007">
    <property type="protein sequence ID" value="GLQ71506.1"/>
    <property type="molecule type" value="Genomic_DNA"/>
</dbReference>
<evidence type="ECO:0000313" key="1">
    <source>
        <dbReference type="EMBL" id="GLQ71506.1"/>
    </source>
</evidence>
<accession>A0AAV5NNB3</accession>
<keyword evidence="2" id="KW-1185">Reference proteome</keyword>
<evidence type="ECO:0008006" key="3">
    <source>
        <dbReference type="Google" id="ProtNLM"/>
    </source>
</evidence>
<sequence>MQLPNWETLNRNFPNLPAATVFTQIGGKVALNYEIGVFKNACATRISKALNGSGGRHKIPYYKAVGPNGRMEAQVSSGKNKNWHIFRVKILIKYLTEKYGSPSTYIPSEYKKEISGKKGIIIFEVNGWDDATGHADLWDGEDCVYASYDSSAHRILFWEAP</sequence>
<dbReference type="Pfam" id="PF14113">
    <property type="entry name" value="Tae4"/>
    <property type="match status" value="1"/>
</dbReference>
<protein>
    <recommendedName>
        <fullName evidence="3">Cytoplasmic protein</fullName>
    </recommendedName>
</protein>